<dbReference type="EMBL" id="AQQR01000003">
    <property type="protein sequence ID" value="OWU74966.1"/>
    <property type="molecule type" value="Genomic_DNA"/>
</dbReference>
<accession>A0A225NLP6</accession>
<dbReference type="PANTHER" id="PTHR11113:SF14">
    <property type="entry name" value="N-ACETYLGLUCOSAMINE-6-PHOSPHATE DEACETYLASE"/>
    <property type="match status" value="1"/>
</dbReference>
<dbReference type="RefSeq" id="WP_088649793.1">
    <property type="nucleotide sequence ID" value="NZ_AQQR01000003.1"/>
</dbReference>
<evidence type="ECO:0000313" key="9">
    <source>
        <dbReference type="EMBL" id="OWU74966.1"/>
    </source>
</evidence>
<evidence type="ECO:0000256" key="5">
    <source>
        <dbReference type="PIRNR" id="PIRNR038994"/>
    </source>
</evidence>
<dbReference type="InterPro" id="IPR006680">
    <property type="entry name" value="Amidohydro-rel"/>
</dbReference>
<comment type="caution">
    <text evidence="9">The sequence shown here is derived from an EMBL/GenBank/DDBJ whole genome shotgun (WGS) entry which is preliminary data.</text>
</comment>
<protein>
    <recommendedName>
        <fullName evidence="8">Amidohydrolase-related domain-containing protein</fullName>
    </recommendedName>
</protein>
<dbReference type="InterPro" id="IPR003764">
    <property type="entry name" value="GlcNAc_6-P_deAcase"/>
</dbReference>
<evidence type="ECO:0000313" key="10">
    <source>
        <dbReference type="Proteomes" id="UP000215377"/>
    </source>
</evidence>
<keyword evidence="3 5" id="KW-0378">Hydrolase</keyword>
<keyword evidence="2 7" id="KW-0479">Metal-binding</keyword>
<dbReference type="SUPFAM" id="SSF51556">
    <property type="entry name" value="Metallo-dependent hydrolases"/>
    <property type="match status" value="1"/>
</dbReference>
<feature type="active site" description="Proton donor/acceptor" evidence="6">
    <location>
        <position position="264"/>
    </location>
</feature>
<dbReference type="InterPro" id="IPR032466">
    <property type="entry name" value="Metal_Hydrolase"/>
</dbReference>
<dbReference type="GO" id="GO:0006046">
    <property type="term" value="P:N-acetylglucosamine catabolic process"/>
    <property type="evidence" value="ECO:0007669"/>
    <property type="project" value="TreeGrafter"/>
</dbReference>
<comment type="cofactor">
    <cofactor evidence="7">
        <name>a divalent metal cation</name>
        <dbReference type="ChEBI" id="CHEBI:60240"/>
    </cofactor>
    <text evidence="7">Binds 1 divalent metal cation per subunit.</text>
</comment>
<dbReference type="InterPro" id="IPR011059">
    <property type="entry name" value="Metal-dep_hydrolase_composite"/>
</dbReference>
<dbReference type="SUPFAM" id="SSF51338">
    <property type="entry name" value="Composite domain of metallo-dependent hydrolases"/>
    <property type="match status" value="1"/>
</dbReference>
<organism evidence="9 10">
    <name type="scientific">Marinibacterium profundimaris</name>
    <dbReference type="NCBI Taxonomy" id="1679460"/>
    <lineage>
        <taxon>Bacteria</taxon>
        <taxon>Pseudomonadati</taxon>
        <taxon>Pseudomonadota</taxon>
        <taxon>Alphaproteobacteria</taxon>
        <taxon>Rhodobacterales</taxon>
        <taxon>Paracoccaceae</taxon>
        <taxon>Marinibacterium</taxon>
    </lineage>
</organism>
<sequence length="373" mass="39074">MTDAQAAEGHILTPNGWVDGRVLFDGTRIRALEGRKLATGETPKAPFVLPGFIDPHVHGGGGKDCLESVDAVRTMVRFHGENGTVAILPTTSTSTAPVIEGTLDNIAGAMAAPQPGEAEIRGAHLEGPFINPRRLGAQDPPMDGDVELAAKWAAMVPLRVATVAPEIPGGMDVAKLLAAGGTRVQIGHSEADLDTIDAAFANGYTGFTHLFNAMSPVDHKAPGVASWALAHATHAEIVGDLRHVKPATLLAAVRAIPQIYAITDAVGVAGLPDGEITTRGGRRTVVKNGLDIHLKDHPETRAGSAATMIKVFQSLLWLGLPIELVSAMTSTRTADYLGFSDLGRIMPGQTASLVVLDAAHTLTQVFVRGRPIL</sequence>
<evidence type="ECO:0000256" key="3">
    <source>
        <dbReference type="ARBA" id="ARBA00022801"/>
    </source>
</evidence>
<evidence type="ECO:0000256" key="6">
    <source>
        <dbReference type="PIRSR" id="PIRSR038994-1"/>
    </source>
</evidence>
<evidence type="ECO:0000259" key="8">
    <source>
        <dbReference type="Pfam" id="PF01979"/>
    </source>
</evidence>
<feature type="domain" description="Amidohydrolase-related" evidence="8">
    <location>
        <begin position="47"/>
        <end position="368"/>
    </location>
</feature>
<dbReference type="Proteomes" id="UP000215377">
    <property type="component" value="Unassembled WGS sequence"/>
</dbReference>
<evidence type="ECO:0000256" key="4">
    <source>
        <dbReference type="ARBA" id="ARBA00023277"/>
    </source>
</evidence>
<dbReference type="Gene3D" id="3.20.20.140">
    <property type="entry name" value="Metal-dependent hydrolases"/>
    <property type="match status" value="1"/>
</dbReference>
<dbReference type="OrthoDB" id="9776488at2"/>
<keyword evidence="4 5" id="KW-0119">Carbohydrate metabolism</keyword>
<feature type="binding site" evidence="7">
    <location>
        <position position="188"/>
    </location>
    <ligand>
        <name>Zn(2+)</name>
        <dbReference type="ChEBI" id="CHEBI:29105"/>
    </ligand>
</feature>
<gene>
    <name evidence="9" type="ORF">ATO3_10495</name>
</gene>
<feature type="binding site" evidence="7">
    <location>
        <position position="209"/>
    </location>
    <ligand>
        <name>Zn(2+)</name>
        <dbReference type="ChEBI" id="CHEBI:29105"/>
    </ligand>
</feature>
<evidence type="ECO:0000256" key="2">
    <source>
        <dbReference type="ARBA" id="ARBA00022723"/>
    </source>
</evidence>
<evidence type="ECO:0000256" key="7">
    <source>
        <dbReference type="PIRSR" id="PIRSR038994-3"/>
    </source>
</evidence>
<name>A0A225NLP6_9RHOB</name>
<dbReference type="Pfam" id="PF01979">
    <property type="entry name" value="Amidohydro_1"/>
    <property type="match status" value="1"/>
</dbReference>
<feature type="binding site" evidence="7">
    <location>
        <position position="126"/>
    </location>
    <ligand>
        <name>Zn(2+)</name>
        <dbReference type="ChEBI" id="CHEBI:29105"/>
    </ligand>
</feature>
<comment type="similarity">
    <text evidence="1 5">Belongs to the metallo-dependent hydrolases superfamily. NagA family.</text>
</comment>
<dbReference type="PANTHER" id="PTHR11113">
    <property type="entry name" value="N-ACETYLGLUCOSAMINE-6-PHOSPHATE DEACETYLASE"/>
    <property type="match status" value="1"/>
</dbReference>
<dbReference type="PIRSF" id="PIRSF038994">
    <property type="entry name" value="NagA"/>
    <property type="match status" value="1"/>
</dbReference>
<evidence type="ECO:0000256" key="1">
    <source>
        <dbReference type="ARBA" id="ARBA00010716"/>
    </source>
</evidence>
<dbReference type="GO" id="GO:0008448">
    <property type="term" value="F:N-acetylglucosamine-6-phosphate deacetylase activity"/>
    <property type="evidence" value="ECO:0007669"/>
    <property type="project" value="InterPro"/>
</dbReference>
<dbReference type="GO" id="GO:0046872">
    <property type="term" value="F:metal ion binding"/>
    <property type="evidence" value="ECO:0007669"/>
    <property type="project" value="UniProtKB-KW"/>
</dbReference>
<proteinExistence type="inferred from homology"/>
<reference evidence="9 10" key="1">
    <citation type="submission" date="2013-04" db="EMBL/GenBank/DDBJ databases">
        <title>Oceanicola sp. 22II1-22F33 Genome Sequencing.</title>
        <authorList>
            <person name="Lai Q."/>
            <person name="Li G."/>
            <person name="Shao Z."/>
        </authorList>
    </citation>
    <scope>NUCLEOTIDE SEQUENCE [LARGE SCALE GENOMIC DNA]</scope>
    <source>
        <strain evidence="9 10">22II1-22F33</strain>
    </source>
</reference>
<dbReference type="Gene3D" id="2.30.40.10">
    <property type="entry name" value="Urease, subunit C, domain 1"/>
    <property type="match status" value="1"/>
</dbReference>
<dbReference type="AlphaFoldDB" id="A0A225NLP6"/>
<keyword evidence="10" id="KW-1185">Reference proteome</keyword>